<dbReference type="InterPro" id="IPR019270">
    <property type="entry name" value="DUF2283"/>
</dbReference>
<dbReference type="EMBL" id="DF238840">
    <property type="protein sequence ID" value="GAF25563.1"/>
    <property type="molecule type" value="Genomic_DNA"/>
</dbReference>
<organism evidence="1">
    <name type="scientific">Moorella thermoacetica Y72</name>
    <dbReference type="NCBI Taxonomy" id="1325331"/>
    <lineage>
        <taxon>Bacteria</taxon>
        <taxon>Bacillati</taxon>
        <taxon>Bacillota</taxon>
        <taxon>Clostridia</taxon>
        <taxon>Neomoorellales</taxon>
        <taxon>Neomoorellaceae</taxon>
        <taxon>Neomoorella</taxon>
    </lineage>
</organism>
<reference evidence="1" key="1">
    <citation type="journal article" date="2014" name="Gene">
        <title>Genome-guided analysis of transformation efficiency and carbon dioxide assimilation by Moorella thermoacetica Y72.</title>
        <authorList>
            <person name="Tsukahara K."/>
            <person name="Kita A."/>
            <person name="Nakashimada Y."/>
            <person name="Hoshino T."/>
            <person name="Murakami K."/>
        </authorList>
    </citation>
    <scope>NUCLEOTIDE SEQUENCE [LARGE SCALE GENOMIC DNA]</scope>
    <source>
        <strain evidence="1">Y72</strain>
    </source>
</reference>
<evidence type="ECO:0000313" key="1">
    <source>
        <dbReference type="EMBL" id="GAF25563.1"/>
    </source>
</evidence>
<dbReference type="Pfam" id="PF10049">
    <property type="entry name" value="DUF2283"/>
    <property type="match status" value="1"/>
</dbReference>
<protein>
    <submittedName>
        <fullName evidence="1">Uncharacterized conserved small protein</fullName>
    </submittedName>
</protein>
<proteinExistence type="predicted"/>
<dbReference type="PANTHER" id="PTHR37029:SF1">
    <property type="entry name" value="SSR1768 PROTEIN"/>
    <property type="match status" value="1"/>
</dbReference>
<gene>
    <name evidence="1" type="ORF">MTY_0898</name>
</gene>
<dbReference type="AlphaFoldDB" id="A0A0S6UEX8"/>
<dbReference type="Proteomes" id="UP000063718">
    <property type="component" value="Unassembled WGS sequence"/>
</dbReference>
<accession>A0A0S6UEX8</accession>
<dbReference type="GeneID" id="45618366"/>
<name>A0A0S6UEX8_NEOTH</name>
<dbReference type="RefSeq" id="WP_011393808.1">
    <property type="nucleotide sequence ID" value="NZ_DF238840.1"/>
</dbReference>
<sequence>MKFRYDPDADALYIRFNESSICETEEISQGVLLDIDEEGKLVGLEILNASKKLGKPPLTVEVELSKAATI</sequence>
<dbReference type="PANTHER" id="PTHR37029">
    <property type="entry name" value="SSR1768 PROTEIN"/>
    <property type="match status" value="1"/>
</dbReference>